<sequence length="89" mass="10566">MGVKESYMELKNFAKQQISNLNKGIMHFGNDERERLAKLYEEYLNQLPPENREMWIGYVGFMVKRSEVPSLIRKDPEFAIKLMKRLAEV</sequence>
<dbReference type="RefSeq" id="WP_125671949.1">
    <property type="nucleotide sequence ID" value="NZ_RCOS01000121.1"/>
</dbReference>
<organism evidence="1 2">
    <name type="scientific">Candidatus Methanodesulfokora washburnensis</name>
    <dbReference type="NCBI Taxonomy" id="2478471"/>
    <lineage>
        <taxon>Archaea</taxon>
        <taxon>Thermoproteota</taxon>
        <taxon>Candidatus Korarchaeia</taxon>
        <taxon>Candidatus Korarchaeia incertae sedis</taxon>
        <taxon>Candidatus Methanodesulfokora</taxon>
    </lineage>
</organism>
<keyword evidence="2" id="KW-1185">Reference proteome</keyword>
<dbReference type="Proteomes" id="UP000277582">
    <property type="component" value="Unassembled WGS sequence"/>
</dbReference>
<protein>
    <submittedName>
        <fullName evidence="1">Uncharacterized protein</fullName>
    </submittedName>
</protein>
<dbReference type="AlphaFoldDB" id="A0A3R9QCR5"/>
<proteinExistence type="predicted"/>
<reference evidence="1 2" key="1">
    <citation type="submission" date="2018-10" db="EMBL/GenBank/DDBJ databases">
        <title>Co-occurring genomic capacity for anaerobic methane metabolism and dissimilatory sulfite reduction discovered in the Korarchaeota.</title>
        <authorList>
            <person name="Mckay L.J."/>
            <person name="Dlakic M."/>
            <person name="Fields M.W."/>
            <person name="Delmont T.O."/>
            <person name="Eren A.M."/>
            <person name="Jay Z.J."/>
            <person name="Klingelsmith K.B."/>
            <person name="Rusch D.B."/>
            <person name="Inskeep W.P."/>
        </authorList>
    </citation>
    <scope>NUCLEOTIDE SEQUENCE [LARGE SCALE GENOMIC DNA]</scope>
    <source>
        <strain evidence="1 2">MDKW</strain>
    </source>
</reference>
<evidence type="ECO:0000313" key="2">
    <source>
        <dbReference type="Proteomes" id="UP000277582"/>
    </source>
</evidence>
<gene>
    <name evidence="1" type="ORF">D6D85_10650</name>
</gene>
<evidence type="ECO:0000313" key="1">
    <source>
        <dbReference type="EMBL" id="RSN73368.1"/>
    </source>
</evidence>
<name>A0A3R9QCR5_9CREN</name>
<dbReference type="EMBL" id="RCOS01000121">
    <property type="protein sequence ID" value="RSN73368.1"/>
    <property type="molecule type" value="Genomic_DNA"/>
</dbReference>
<accession>A0A3R9QCR5</accession>
<comment type="caution">
    <text evidence="1">The sequence shown here is derived from an EMBL/GenBank/DDBJ whole genome shotgun (WGS) entry which is preliminary data.</text>
</comment>